<dbReference type="Proteomes" id="UP000179588">
    <property type="component" value="Unassembled WGS sequence"/>
</dbReference>
<name>A0A1S1HRB1_PROST</name>
<proteinExistence type="predicted"/>
<protein>
    <submittedName>
        <fullName evidence="1">Uncharacterized protein</fullName>
    </submittedName>
</protein>
<dbReference type="EMBL" id="LVIE01000112">
    <property type="protein sequence ID" value="OHT24618.1"/>
    <property type="molecule type" value="Genomic_DNA"/>
</dbReference>
<accession>A0A1S1HRB1</accession>
<sequence length="131" mass="14203">MAFYTMTNFADRISFMKDGQYVGSAMPNVFGGYNLSDAAGQSMGHTSTFDNTEMFHSDMGQLEGFARPNVSGGVDYFSSTGSLQAMSIPDFQGMTLHDVVDGSSEHISVISDNINDDHVDGLSSFFHKFLG</sequence>
<keyword evidence="2" id="KW-1185">Reference proteome</keyword>
<evidence type="ECO:0000313" key="2">
    <source>
        <dbReference type="Proteomes" id="UP000179588"/>
    </source>
</evidence>
<organism evidence="1 2">
    <name type="scientific">Providencia stuartii</name>
    <dbReference type="NCBI Taxonomy" id="588"/>
    <lineage>
        <taxon>Bacteria</taxon>
        <taxon>Pseudomonadati</taxon>
        <taxon>Pseudomonadota</taxon>
        <taxon>Gammaproteobacteria</taxon>
        <taxon>Enterobacterales</taxon>
        <taxon>Morganellaceae</taxon>
        <taxon>Providencia</taxon>
    </lineage>
</organism>
<dbReference type="AlphaFoldDB" id="A0A1S1HRB1"/>
<comment type="caution">
    <text evidence="1">The sequence shown here is derived from an EMBL/GenBank/DDBJ whole genome shotgun (WGS) entry which is preliminary data.</text>
</comment>
<gene>
    <name evidence="1" type="ORF">A3Q29_02570</name>
</gene>
<evidence type="ECO:0000313" key="1">
    <source>
        <dbReference type="EMBL" id="OHT24618.1"/>
    </source>
</evidence>
<reference evidence="1 2" key="1">
    <citation type="submission" date="2016-03" db="EMBL/GenBank/DDBJ databases">
        <title>Genome sequence of Providencia stuartii strain, isolated from the salivary glands of larval Lucilia sericata.</title>
        <authorList>
            <person name="Yuan Y."/>
            <person name="Zhang Y."/>
            <person name="Fu S."/>
            <person name="Crippen T.L."/>
            <person name="Visi D."/>
            <person name="Benbow M.E."/>
            <person name="Allen M."/>
            <person name="Tomberlin J.K."/>
            <person name="Sze S.-H."/>
            <person name="Tarone A.M."/>
        </authorList>
    </citation>
    <scope>NUCLEOTIDE SEQUENCE [LARGE SCALE GENOMIC DNA]</scope>
    <source>
        <strain evidence="1 2">Crippen</strain>
    </source>
</reference>